<name>A0ABY6B9D3_9GAMM</name>
<feature type="transmembrane region" description="Helical" evidence="2">
    <location>
        <begin position="446"/>
        <end position="465"/>
    </location>
</feature>
<dbReference type="EMBL" id="CP104694">
    <property type="protein sequence ID" value="UXI66666.1"/>
    <property type="molecule type" value="Genomic_DNA"/>
</dbReference>
<reference evidence="4" key="1">
    <citation type="submission" date="2022-09" db="EMBL/GenBank/DDBJ databases">
        <title>Tahibacter sp. nov., isolated from a fresh water.</title>
        <authorList>
            <person name="Baek J.H."/>
            <person name="Lee J.K."/>
            <person name="Kim J.M."/>
            <person name="Jeon C.O."/>
        </authorList>
    </citation>
    <scope>NUCLEOTIDE SEQUENCE</scope>
    <source>
        <strain evidence="4">W38</strain>
    </source>
</reference>
<dbReference type="RefSeq" id="WP_261693649.1">
    <property type="nucleotide sequence ID" value="NZ_CP104694.1"/>
</dbReference>
<sequence>MTSSPTPSTPPATPLRRMAEQAFSRAAGAPLIGGNQVELLIDAEDHFEAWLAAIASARRSIFLENYIIRDDPVGRRLRDALARRAAAGVAVFVMRDWLGCLGQDSTRYWAPLVEAGGCVRTFNAPRLSSPVGWISRDHRKLLVIDNTLGFISGVCVSAKWLGDASSDTPPWRDTGVSVRGPAVAELSAAFADLWAKDNPPVPGHLLEPVPDVAGDMDVRVIATVPSTAGLFRLDQLIAAMARRRLWISDAYFVGLPPYVAALAAAARDGVDVRLLVPGASDIPVVARLSRAGYRPLLEAGIRVFEWNGSMMHAKTAVADSLWARVGSSNLNIASWMGNCEIDLAIEDRAFAQKMEEQFVRDLEQSTEIVLKPARQAKRQRRRRARGHDSGSGRAAASVMRLAHSVGAALGNQRVLGRAEAGALPWASLVLFAFSMIAILWPRVVAWPLAATFGLIGLSLFARFLMTRRATQLPASAATPAPPTVAPKS</sequence>
<dbReference type="SUPFAM" id="SSF56024">
    <property type="entry name" value="Phospholipase D/nuclease"/>
    <property type="match status" value="2"/>
</dbReference>
<feature type="compositionally biased region" description="Basic residues" evidence="1">
    <location>
        <begin position="374"/>
        <end position="385"/>
    </location>
</feature>
<evidence type="ECO:0000256" key="2">
    <source>
        <dbReference type="SAM" id="Phobius"/>
    </source>
</evidence>
<dbReference type="PROSITE" id="PS50035">
    <property type="entry name" value="PLD"/>
    <property type="match status" value="1"/>
</dbReference>
<accession>A0ABY6B9D3</accession>
<gene>
    <name evidence="4" type="ORF">N4264_18180</name>
</gene>
<feature type="region of interest" description="Disordered" evidence="1">
    <location>
        <begin position="373"/>
        <end position="393"/>
    </location>
</feature>
<dbReference type="Proteomes" id="UP001064632">
    <property type="component" value="Chromosome"/>
</dbReference>
<keyword evidence="2" id="KW-0812">Transmembrane</keyword>
<evidence type="ECO:0000313" key="5">
    <source>
        <dbReference type="Proteomes" id="UP001064632"/>
    </source>
</evidence>
<dbReference type="PANTHER" id="PTHR21248">
    <property type="entry name" value="CARDIOLIPIN SYNTHASE"/>
    <property type="match status" value="1"/>
</dbReference>
<keyword evidence="2" id="KW-0472">Membrane</keyword>
<evidence type="ECO:0000313" key="4">
    <source>
        <dbReference type="EMBL" id="UXI66666.1"/>
    </source>
</evidence>
<dbReference type="CDD" id="cd09110">
    <property type="entry name" value="PLDc_CLS_1"/>
    <property type="match status" value="1"/>
</dbReference>
<dbReference type="InterPro" id="IPR001736">
    <property type="entry name" value="PLipase_D/transphosphatidylase"/>
</dbReference>
<dbReference type="CDD" id="cd09159">
    <property type="entry name" value="PLDc_ybhO_like_2"/>
    <property type="match status" value="1"/>
</dbReference>
<keyword evidence="2" id="KW-1133">Transmembrane helix</keyword>
<evidence type="ECO:0000259" key="3">
    <source>
        <dbReference type="PROSITE" id="PS50035"/>
    </source>
</evidence>
<organism evidence="4 5">
    <name type="scientific">Tahibacter amnicola</name>
    <dbReference type="NCBI Taxonomy" id="2976241"/>
    <lineage>
        <taxon>Bacteria</taxon>
        <taxon>Pseudomonadati</taxon>
        <taxon>Pseudomonadota</taxon>
        <taxon>Gammaproteobacteria</taxon>
        <taxon>Lysobacterales</taxon>
        <taxon>Rhodanobacteraceae</taxon>
        <taxon>Tahibacter</taxon>
    </lineage>
</organism>
<dbReference type="Pfam" id="PF13091">
    <property type="entry name" value="PLDc_2"/>
    <property type="match status" value="1"/>
</dbReference>
<feature type="domain" description="PLD phosphodiesterase" evidence="3">
    <location>
        <begin position="307"/>
        <end position="334"/>
    </location>
</feature>
<evidence type="ECO:0000256" key="1">
    <source>
        <dbReference type="SAM" id="MobiDB-lite"/>
    </source>
</evidence>
<dbReference type="PANTHER" id="PTHR21248:SF22">
    <property type="entry name" value="PHOSPHOLIPASE D"/>
    <property type="match status" value="1"/>
</dbReference>
<protein>
    <submittedName>
        <fullName evidence="4">Phospholipase D-like domain-containing protein</fullName>
    </submittedName>
</protein>
<proteinExistence type="predicted"/>
<keyword evidence="5" id="KW-1185">Reference proteome</keyword>
<dbReference type="Gene3D" id="3.30.870.10">
    <property type="entry name" value="Endonuclease Chain A"/>
    <property type="match status" value="2"/>
</dbReference>
<dbReference type="InterPro" id="IPR025202">
    <property type="entry name" value="PLD-like_dom"/>
</dbReference>